<feature type="compositionally biased region" description="Polar residues" evidence="1">
    <location>
        <begin position="636"/>
        <end position="660"/>
    </location>
</feature>
<dbReference type="RefSeq" id="XP_019030944.1">
    <property type="nucleotide sequence ID" value="XM_019176912.1"/>
</dbReference>
<protein>
    <submittedName>
        <fullName evidence="2">Uncharacterized protein</fullName>
    </submittedName>
</protein>
<feature type="compositionally biased region" description="Polar residues" evidence="1">
    <location>
        <begin position="599"/>
        <end position="608"/>
    </location>
</feature>
<feature type="compositionally biased region" description="Acidic residues" evidence="1">
    <location>
        <begin position="616"/>
        <end position="625"/>
    </location>
</feature>
<dbReference type="EMBL" id="AWGH01000014">
    <property type="protein sequence ID" value="ODN94665.1"/>
    <property type="molecule type" value="Genomic_DNA"/>
</dbReference>
<reference evidence="2 3" key="1">
    <citation type="submission" date="2016-06" db="EMBL/GenBank/DDBJ databases">
        <title>Evolution of pathogenesis and genome organization in the Tremellales.</title>
        <authorList>
            <person name="Cuomo C."/>
            <person name="Litvintseva A."/>
            <person name="Heitman J."/>
            <person name="Chen Y."/>
            <person name="Sun S."/>
            <person name="Springer D."/>
            <person name="Dromer F."/>
            <person name="Young S."/>
            <person name="Zeng Q."/>
            <person name="Chapman S."/>
            <person name="Gujja S."/>
            <person name="Saif S."/>
            <person name="Birren B."/>
        </authorList>
    </citation>
    <scope>NUCLEOTIDE SEQUENCE [LARGE SCALE GENOMIC DNA]</scope>
    <source>
        <strain evidence="2 3">CBS 7118</strain>
    </source>
</reference>
<dbReference type="AlphaFoldDB" id="A0A1E3J1X8"/>
<proteinExistence type="predicted"/>
<feature type="region of interest" description="Disordered" evidence="1">
    <location>
        <begin position="599"/>
        <end position="682"/>
    </location>
</feature>
<dbReference type="Proteomes" id="UP000094819">
    <property type="component" value="Unassembled WGS sequence"/>
</dbReference>
<evidence type="ECO:0000313" key="2">
    <source>
        <dbReference type="EMBL" id="ODN94665.1"/>
    </source>
</evidence>
<organism evidence="2 3">
    <name type="scientific">Cryptococcus wingfieldii CBS 7118</name>
    <dbReference type="NCBI Taxonomy" id="1295528"/>
    <lineage>
        <taxon>Eukaryota</taxon>
        <taxon>Fungi</taxon>
        <taxon>Dikarya</taxon>
        <taxon>Basidiomycota</taxon>
        <taxon>Agaricomycotina</taxon>
        <taxon>Tremellomycetes</taxon>
        <taxon>Tremellales</taxon>
        <taxon>Cryptococcaceae</taxon>
        <taxon>Cryptococcus</taxon>
    </lineage>
</organism>
<evidence type="ECO:0000313" key="3">
    <source>
        <dbReference type="Proteomes" id="UP000094819"/>
    </source>
</evidence>
<sequence length="682" mass="76827">MPEGFQLDLDQGDGIPRTVNWTKENYPAFALPEIEAHYLQLANLDHLKKELEHTVATLDRLSRKGLLDPTRDYRTLTNLAAKSLTNAAGSLISKDPDAVLHNGHREWNAADASRWANHVHLEADDLETRGHIYYGNKTQNDTEEDANEEVMAHLNRMTQTLKDRPTPPGTDELREFSQVRYLSDALRSQIISEQALPVLVSRINDDLTVAHPPRVSAAPSTRKNKNTIKWDRSFSDIEGARARLSASKRWPGDVKSFHRLEASVDELHTILSEEHEKVIQRQQYQHIFNHPDGVDLGIYDASRIGDLGELLTNRIKHLHESLNGLKDALTHVTGHPGDFSALALGDPHDTMEDSDIANFGIPGDLILQYNGFDRLSKKLDTLVQGFKYEPETTVFRPSIAQSYLRSLVGLRDQAHARYDDFLRDHSCGGDALEEGAERTKLLDNFNRATRQLMASDRDAARSLVIENDQASRIETKYDEKIESLVRSLHNKVKEGRDEYDRIHDEEGTSQSRVDSYRARADFCAAEGFLKEHYPTGNDSSNAKSQKQQRQLDVIAAKQFLDMAWEASRNTEEKPVEELLDEMSLAPPEQDRPTAQLSLETGQTATSGPWKSAFNWAEDEDDEEWWKEEMSKLSKVKTGQSNEDGTLGSPSTSGERSNVSAPATERANAWFGSVPASRRLFGQ</sequence>
<evidence type="ECO:0000256" key="1">
    <source>
        <dbReference type="SAM" id="MobiDB-lite"/>
    </source>
</evidence>
<name>A0A1E3J1X8_9TREE</name>
<dbReference type="OrthoDB" id="10300964at2759"/>
<dbReference type="GeneID" id="30194019"/>
<accession>A0A1E3J1X8</accession>
<comment type="caution">
    <text evidence="2">The sequence shown here is derived from an EMBL/GenBank/DDBJ whole genome shotgun (WGS) entry which is preliminary data.</text>
</comment>
<gene>
    <name evidence="2" type="ORF">L198_04806</name>
</gene>
<keyword evidence="3" id="KW-1185">Reference proteome</keyword>